<comment type="caution">
    <text evidence="9">The sequence shown here is derived from an EMBL/GenBank/DDBJ whole genome shotgun (WGS) entry which is preliminary data.</text>
</comment>
<reference evidence="9 10" key="1">
    <citation type="submission" date="2020-11" db="EMBL/GenBank/DDBJ databases">
        <title>Erythrobacter sediminis sp. nov., a marine bacterium from a tidal flat of Garorim Bay.</title>
        <authorList>
            <person name="Kim D."/>
            <person name="Yoo Y."/>
            <person name="Kim J.-J."/>
        </authorList>
    </citation>
    <scope>NUCLEOTIDE SEQUENCE [LARGE SCALE GENOMIC DNA]</scope>
    <source>
        <strain evidence="9 10">JGD-13</strain>
    </source>
</reference>
<keyword evidence="1" id="KW-0963">Cytoplasm</keyword>
<keyword evidence="7" id="KW-0501">Molybdenum cofactor biosynthesis</keyword>
<gene>
    <name evidence="9" type="ORF">I5L03_12795</name>
</gene>
<keyword evidence="10" id="KW-1185">Reference proteome</keyword>
<protein>
    <submittedName>
        <fullName evidence="9">Molybdenum cofactor guanylyltransferase</fullName>
    </submittedName>
</protein>
<evidence type="ECO:0000256" key="2">
    <source>
        <dbReference type="ARBA" id="ARBA00022679"/>
    </source>
</evidence>
<dbReference type="InterPro" id="IPR013482">
    <property type="entry name" value="Molybde_CF_guanTrfase"/>
</dbReference>
<evidence type="ECO:0000256" key="5">
    <source>
        <dbReference type="ARBA" id="ARBA00022842"/>
    </source>
</evidence>
<dbReference type="PANTHER" id="PTHR19136:SF81">
    <property type="entry name" value="MOLYBDENUM COFACTOR GUANYLYLTRANSFERASE"/>
    <property type="match status" value="1"/>
</dbReference>
<evidence type="ECO:0000259" key="8">
    <source>
        <dbReference type="Pfam" id="PF12804"/>
    </source>
</evidence>
<keyword evidence="2" id="KW-0808">Transferase</keyword>
<evidence type="ECO:0000256" key="6">
    <source>
        <dbReference type="ARBA" id="ARBA00023134"/>
    </source>
</evidence>
<evidence type="ECO:0000313" key="10">
    <source>
        <dbReference type="Proteomes" id="UP000602442"/>
    </source>
</evidence>
<dbReference type="RefSeq" id="WP_197922394.1">
    <property type="nucleotide sequence ID" value="NZ_CAWPTA010000009.1"/>
</dbReference>
<keyword evidence="4" id="KW-0547">Nucleotide-binding</keyword>
<evidence type="ECO:0000256" key="7">
    <source>
        <dbReference type="ARBA" id="ARBA00023150"/>
    </source>
</evidence>
<keyword evidence="6" id="KW-0342">GTP-binding</keyword>
<dbReference type="InterPro" id="IPR025877">
    <property type="entry name" value="MobA-like_NTP_Trfase"/>
</dbReference>
<feature type="domain" description="MobA-like NTP transferase" evidence="8">
    <location>
        <begin position="7"/>
        <end position="161"/>
    </location>
</feature>
<dbReference type="PANTHER" id="PTHR19136">
    <property type="entry name" value="MOLYBDENUM COFACTOR GUANYLYLTRANSFERASE"/>
    <property type="match status" value="1"/>
</dbReference>
<accession>A0ABS0N6N5</accession>
<keyword evidence="5" id="KW-0460">Magnesium</keyword>
<dbReference type="EMBL" id="JAEANY010000004">
    <property type="protein sequence ID" value="MBH5323460.1"/>
    <property type="molecule type" value="Genomic_DNA"/>
</dbReference>
<name>A0ABS0N6N5_9SPHN</name>
<organism evidence="9 10">
    <name type="scientific">Aurantiacibacter sediminis</name>
    <dbReference type="NCBI Taxonomy" id="2793064"/>
    <lineage>
        <taxon>Bacteria</taxon>
        <taxon>Pseudomonadati</taxon>
        <taxon>Pseudomonadota</taxon>
        <taxon>Alphaproteobacteria</taxon>
        <taxon>Sphingomonadales</taxon>
        <taxon>Erythrobacteraceae</taxon>
        <taxon>Aurantiacibacter</taxon>
    </lineage>
</organism>
<dbReference type="Gene3D" id="3.90.550.10">
    <property type="entry name" value="Spore Coat Polysaccharide Biosynthesis Protein SpsA, Chain A"/>
    <property type="match status" value="1"/>
</dbReference>
<dbReference type="Proteomes" id="UP000602442">
    <property type="component" value="Unassembled WGS sequence"/>
</dbReference>
<evidence type="ECO:0000256" key="4">
    <source>
        <dbReference type="ARBA" id="ARBA00022741"/>
    </source>
</evidence>
<evidence type="ECO:0000256" key="3">
    <source>
        <dbReference type="ARBA" id="ARBA00022723"/>
    </source>
</evidence>
<dbReference type="GO" id="GO:0016779">
    <property type="term" value="F:nucleotidyltransferase activity"/>
    <property type="evidence" value="ECO:0007669"/>
    <property type="project" value="UniProtKB-KW"/>
</dbReference>
<evidence type="ECO:0000256" key="1">
    <source>
        <dbReference type="ARBA" id="ARBA00022490"/>
    </source>
</evidence>
<dbReference type="SUPFAM" id="SSF53448">
    <property type="entry name" value="Nucleotide-diphospho-sugar transferases"/>
    <property type="match status" value="1"/>
</dbReference>
<dbReference type="CDD" id="cd02503">
    <property type="entry name" value="MobA"/>
    <property type="match status" value="1"/>
</dbReference>
<proteinExistence type="predicted"/>
<dbReference type="InterPro" id="IPR029044">
    <property type="entry name" value="Nucleotide-diphossugar_trans"/>
</dbReference>
<keyword evidence="3" id="KW-0479">Metal-binding</keyword>
<sequence length="201" mass="21575">MSEAPFVLILAGGAASRMGGVKPSRKWGSGTLLNHVVSLARRWSHDPVVAVRRERDDGTPDCRTVDDRRDVDGPLAGLAAGLDEAIACSKTRLLLLPCDMPFLPIDLPDRLAAALEAQSAASCAIARSGSDSHYDCSLWSVAALREVLPSYLQAGHRSLQRLSAKLGGVAVQWAVGHRDPFLNVNELGALERARQMQDDAQ</sequence>
<keyword evidence="9" id="KW-0548">Nucleotidyltransferase</keyword>
<evidence type="ECO:0000313" key="9">
    <source>
        <dbReference type="EMBL" id="MBH5323460.1"/>
    </source>
</evidence>
<dbReference type="Pfam" id="PF12804">
    <property type="entry name" value="NTP_transf_3"/>
    <property type="match status" value="1"/>
</dbReference>